<evidence type="ECO:0000259" key="2">
    <source>
        <dbReference type="PROSITE" id="PS51898"/>
    </source>
</evidence>
<feature type="domain" description="Tyr recombinase" evidence="2">
    <location>
        <begin position="1"/>
        <end position="138"/>
    </location>
</feature>
<dbReference type="InterPro" id="IPR002104">
    <property type="entry name" value="Integrase_catalytic"/>
</dbReference>
<dbReference type="EMBL" id="BMJD01000016">
    <property type="protein sequence ID" value="GGB44161.1"/>
    <property type="molecule type" value="Genomic_DNA"/>
</dbReference>
<dbReference type="PROSITE" id="PS51898">
    <property type="entry name" value="TYR_RECOMBINASE"/>
    <property type="match status" value="1"/>
</dbReference>
<dbReference type="InterPro" id="IPR011010">
    <property type="entry name" value="DNA_brk_join_enz"/>
</dbReference>
<dbReference type="Pfam" id="PF00589">
    <property type="entry name" value="Phage_integrase"/>
    <property type="match status" value="1"/>
</dbReference>
<dbReference type="InterPro" id="IPR013762">
    <property type="entry name" value="Integrase-like_cat_sf"/>
</dbReference>
<organism evidence="3 4">
    <name type="scientific">Lentibacillus populi</name>
    <dbReference type="NCBI Taxonomy" id="1827502"/>
    <lineage>
        <taxon>Bacteria</taxon>
        <taxon>Bacillati</taxon>
        <taxon>Bacillota</taxon>
        <taxon>Bacilli</taxon>
        <taxon>Bacillales</taxon>
        <taxon>Bacillaceae</taxon>
        <taxon>Lentibacillus</taxon>
    </lineage>
</organism>
<accession>A0A9W5X5J1</accession>
<evidence type="ECO:0000256" key="1">
    <source>
        <dbReference type="ARBA" id="ARBA00023172"/>
    </source>
</evidence>
<protein>
    <recommendedName>
        <fullName evidence="2">Tyr recombinase domain-containing protein</fullName>
    </recommendedName>
</protein>
<keyword evidence="1" id="KW-0233">DNA recombination</keyword>
<dbReference type="GO" id="GO:0015074">
    <property type="term" value="P:DNA integration"/>
    <property type="evidence" value="ECO:0007669"/>
    <property type="project" value="InterPro"/>
</dbReference>
<keyword evidence="4" id="KW-1185">Reference proteome</keyword>
<evidence type="ECO:0000313" key="3">
    <source>
        <dbReference type="EMBL" id="GGB44161.1"/>
    </source>
</evidence>
<dbReference type="SUPFAM" id="SSF56349">
    <property type="entry name" value="DNA breaking-rejoining enzymes"/>
    <property type="match status" value="1"/>
</dbReference>
<dbReference type="AlphaFoldDB" id="A0A9W5X5J1"/>
<dbReference type="GO" id="GO:0003677">
    <property type="term" value="F:DNA binding"/>
    <property type="evidence" value="ECO:0007669"/>
    <property type="project" value="InterPro"/>
</dbReference>
<reference evidence="3" key="2">
    <citation type="submission" date="2020-09" db="EMBL/GenBank/DDBJ databases">
        <authorList>
            <person name="Sun Q."/>
            <person name="Zhou Y."/>
        </authorList>
    </citation>
    <scope>NUCLEOTIDE SEQUENCE</scope>
    <source>
        <strain evidence="3">CGMCC 1.15454</strain>
    </source>
</reference>
<gene>
    <name evidence="3" type="ORF">GCM10011409_22180</name>
</gene>
<evidence type="ECO:0000313" key="4">
    <source>
        <dbReference type="Proteomes" id="UP000621492"/>
    </source>
</evidence>
<comment type="caution">
    <text evidence="3">The sequence shown here is derived from an EMBL/GenBank/DDBJ whole genome shotgun (WGS) entry which is preliminary data.</text>
</comment>
<dbReference type="Gene3D" id="1.10.443.10">
    <property type="entry name" value="Intergrase catalytic core"/>
    <property type="match status" value="1"/>
</dbReference>
<name>A0A9W5X5J1_9BACI</name>
<dbReference type="Proteomes" id="UP000621492">
    <property type="component" value="Unassembled WGS sequence"/>
</dbReference>
<reference evidence="3" key="1">
    <citation type="journal article" date="2014" name="Int. J. Syst. Evol. Microbiol.">
        <title>Complete genome sequence of Corynebacterium casei LMG S-19264T (=DSM 44701T), isolated from a smear-ripened cheese.</title>
        <authorList>
            <consortium name="US DOE Joint Genome Institute (JGI-PGF)"/>
            <person name="Walter F."/>
            <person name="Albersmeier A."/>
            <person name="Kalinowski J."/>
            <person name="Ruckert C."/>
        </authorList>
    </citation>
    <scope>NUCLEOTIDE SEQUENCE</scope>
    <source>
        <strain evidence="3">CGMCC 1.15454</strain>
    </source>
</reference>
<dbReference type="GO" id="GO:0006310">
    <property type="term" value="P:DNA recombination"/>
    <property type="evidence" value="ECO:0007669"/>
    <property type="project" value="UniProtKB-KW"/>
</dbReference>
<sequence length="147" mass="17392">MKKYKLGSPKTEKSEREIEMEQPIMDMLRESVRKNDEHKMRYRTIIDDFHDAYFVFARENGYPYFRGDVNKRIKRILRKAKIEGNVSTHIFRHTDISMLTEAGVDLPTIMQRVGHGDSKTTLEIYTHVTKKMPPKKLEANLVICYKK</sequence>
<dbReference type="InterPro" id="IPR050090">
    <property type="entry name" value="Tyrosine_recombinase_XerCD"/>
</dbReference>
<dbReference type="PANTHER" id="PTHR30349:SF64">
    <property type="entry name" value="PROPHAGE INTEGRASE INTD-RELATED"/>
    <property type="match status" value="1"/>
</dbReference>
<dbReference type="PANTHER" id="PTHR30349">
    <property type="entry name" value="PHAGE INTEGRASE-RELATED"/>
    <property type="match status" value="1"/>
</dbReference>
<proteinExistence type="predicted"/>